<dbReference type="PANTHER" id="PTHR37882">
    <property type="entry name" value="HYPOTHETICAL PROTEIN LOC690352"/>
    <property type="match status" value="1"/>
</dbReference>
<dbReference type="KEGG" id="pcoo:112869654"/>
<dbReference type="CTD" id="123522148"/>
<keyword evidence="2" id="KW-0812">Transmembrane</keyword>
<keyword evidence="2" id="KW-1133">Transmembrane helix</keyword>
<evidence type="ECO:0000256" key="1">
    <source>
        <dbReference type="SAM" id="MobiDB-lite"/>
    </source>
</evidence>
<dbReference type="RefSeq" id="XP_025788564.1">
    <property type="nucleotide sequence ID" value="XM_025932779.1"/>
</dbReference>
<feature type="region of interest" description="Disordered" evidence="1">
    <location>
        <begin position="215"/>
        <end position="277"/>
    </location>
</feature>
<evidence type="ECO:0000313" key="4">
    <source>
        <dbReference type="RefSeq" id="XP_025788564.1"/>
    </source>
</evidence>
<name>A0A6P6IL72_PUMCO</name>
<evidence type="ECO:0000313" key="3">
    <source>
        <dbReference type="Proteomes" id="UP000515131"/>
    </source>
</evidence>
<reference evidence="4" key="1">
    <citation type="submission" date="2025-08" db="UniProtKB">
        <authorList>
            <consortium name="RefSeq"/>
        </authorList>
    </citation>
    <scope>IDENTIFICATION</scope>
    <source>
        <tissue evidence="4">Blood</tissue>
    </source>
</reference>
<feature type="compositionally biased region" description="Basic and acidic residues" evidence="1">
    <location>
        <begin position="120"/>
        <end position="130"/>
    </location>
</feature>
<dbReference type="GeneID" id="112869654"/>
<dbReference type="Proteomes" id="UP000515131">
    <property type="component" value="Unplaced"/>
</dbReference>
<organism evidence="3 4">
    <name type="scientific">Puma concolor</name>
    <name type="common">Mountain lion</name>
    <name type="synonym">Felis concolor</name>
    <dbReference type="NCBI Taxonomy" id="9696"/>
    <lineage>
        <taxon>Eukaryota</taxon>
        <taxon>Metazoa</taxon>
        <taxon>Chordata</taxon>
        <taxon>Craniata</taxon>
        <taxon>Vertebrata</taxon>
        <taxon>Euteleostomi</taxon>
        <taxon>Mammalia</taxon>
        <taxon>Eutheria</taxon>
        <taxon>Laurasiatheria</taxon>
        <taxon>Carnivora</taxon>
        <taxon>Feliformia</taxon>
        <taxon>Felidae</taxon>
        <taxon>Felinae</taxon>
        <taxon>Puma</taxon>
    </lineage>
</organism>
<keyword evidence="3" id="KW-1185">Reference proteome</keyword>
<keyword evidence="2" id="KW-0472">Membrane</keyword>
<dbReference type="Pfam" id="PF15484">
    <property type="entry name" value="DUF4642"/>
    <property type="match status" value="1"/>
</dbReference>
<dbReference type="InterPro" id="IPR027813">
    <property type="entry name" value="DUF4642"/>
</dbReference>
<sequence length="382" mass="40663">MSLLANPLAFEITAITFFILLLICFICILLLLVVFLYKCFQSKKDVQTEKRPCADGNGGEGCLAANVEANISRDQEKTLLTQIIDLNAPMRPGILVQRRSKEALITPLEEKENMEEEGEDIVREKQEPKNAEGNGQEDDDLQKPPIPVTRSQSAVENHRRPLKGVTFSREVIVVDLGKEYPKPQSYPLEHKERKLAQKSVGTEYDCGVKRVRTAQTTAHRARAPSWSLSHREKGDQVLGAHPPGPGSPNTAAEGPLPGLCTCESPGGPGAPGSRPSPAVLLGRLAPITPASQTVRPRLAFAASRPQLCTAPRDPASGSPAGLLLSPRPAAGRGGAGGGIFWHLLGAANARISGSEAGNVAMEPQGIPHGGPFLFSAEAAPSA</sequence>
<protein>
    <submittedName>
        <fullName evidence="4">Uncharacterized protein C2orf74 homolog</fullName>
    </submittedName>
</protein>
<gene>
    <name evidence="4" type="primary">CUNH2orf74</name>
</gene>
<feature type="transmembrane region" description="Helical" evidence="2">
    <location>
        <begin position="12"/>
        <end position="37"/>
    </location>
</feature>
<feature type="region of interest" description="Disordered" evidence="1">
    <location>
        <begin position="106"/>
        <end position="157"/>
    </location>
</feature>
<proteinExistence type="predicted"/>
<evidence type="ECO:0000256" key="2">
    <source>
        <dbReference type="SAM" id="Phobius"/>
    </source>
</evidence>
<accession>A0A6P6IL72</accession>
<dbReference type="AlphaFoldDB" id="A0A6P6IL72"/>